<proteinExistence type="predicted"/>
<dbReference type="AlphaFoldDB" id="A0A6G1GES4"/>
<reference evidence="1 3" key="1">
    <citation type="submission" date="2020-01" db="EMBL/GenBank/DDBJ databases">
        <authorList>
            <consortium name="DOE Joint Genome Institute"/>
            <person name="Haridas S."/>
            <person name="Albert R."/>
            <person name="Binder M."/>
            <person name="Bloem J."/>
            <person name="Labutti K."/>
            <person name="Salamov A."/>
            <person name="Andreopoulos B."/>
            <person name="Baker S.E."/>
            <person name="Barry K."/>
            <person name="Bills G."/>
            <person name="Bluhm B.H."/>
            <person name="Cannon C."/>
            <person name="Castanera R."/>
            <person name="Culley D.E."/>
            <person name="Daum C."/>
            <person name="Ezra D."/>
            <person name="Gonzalez J.B."/>
            <person name="Henrissat B."/>
            <person name="Kuo A."/>
            <person name="Liang C."/>
            <person name="Lipzen A."/>
            <person name="Lutzoni F."/>
            <person name="Magnuson J."/>
            <person name="Mondo S."/>
            <person name="Nolan M."/>
            <person name="Ohm R."/>
            <person name="Pangilinan J."/>
            <person name="Park H.-J."/>
            <person name="Ramirez L."/>
            <person name="Alfaro M."/>
            <person name="Sun H."/>
            <person name="Tritt A."/>
            <person name="Yoshinaga Y."/>
            <person name="Zwiers L.-H."/>
            <person name="Turgeon B.G."/>
            <person name="Goodwin S.B."/>
            <person name="Spatafora J.W."/>
            <person name="Crous P.W."/>
            <person name="Grigoriev I.V."/>
        </authorList>
    </citation>
    <scope>NUCLEOTIDE SEQUENCE</scope>
    <source>
        <strain evidence="1 3">CBS 781.70</strain>
    </source>
</reference>
<evidence type="ECO:0000313" key="3">
    <source>
        <dbReference type="RefSeq" id="XP_033538000.1"/>
    </source>
</evidence>
<reference evidence="3" key="2">
    <citation type="submission" date="2020-04" db="EMBL/GenBank/DDBJ databases">
        <authorList>
            <consortium name="NCBI Genome Project"/>
        </authorList>
    </citation>
    <scope>NUCLEOTIDE SEQUENCE</scope>
    <source>
        <strain evidence="3">CBS 781.70</strain>
    </source>
</reference>
<keyword evidence="2" id="KW-1185">Reference proteome</keyword>
<dbReference type="RefSeq" id="XP_033538000.1">
    <property type="nucleotide sequence ID" value="XM_033680972.1"/>
</dbReference>
<dbReference type="GeneID" id="54421542"/>
<accession>A0A6G1GES4</accession>
<protein>
    <submittedName>
        <fullName evidence="1 3">Uncharacterized protein</fullName>
    </submittedName>
</protein>
<reference evidence="3" key="3">
    <citation type="submission" date="2025-04" db="UniProtKB">
        <authorList>
            <consortium name="RefSeq"/>
        </authorList>
    </citation>
    <scope>IDENTIFICATION</scope>
    <source>
        <strain evidence="3">CBS 781.70</strain>
    </source>
</reference>
<evidence type="ECO:0000313" key="2">
    <source>
        <dbReference type="Proteomes" id="UP000504638"/>
    </source>
</evidence>
<organism evidence="1">
    <name type="scientific">Eremomyces bilateralis CBS 781.70</name>
    <dbReference type="NCBI Taxonomy" id="1392243"/>
    <lineage>
        <taxon>Eukaryota</taxon>
        <taxon>Fungi</taxon>
        <taxon>Dikarya</taxon>
        <taxon>Ascomycota</taxon>
        <taxon>Pezizomycotina</taxon>
        <taxon>Dothideomycetes</taxon>
        <taxon>Dothideomycetes incertae sedis</taxon>
        <taxon>Eremomycetales</taxon>
        <taxon>Eremomycetaceae</taxon>
        <taxon>Eremomyces</taxon>
    </lineage>
</organism>
<dbReference type="Proteomes" id="UP000504638">
    <property type="component" value="Unplaced"/>
</dbReference>
<dbReference type="OrthoDB" id="5372708at2759"/>
<name>A0A6G1GES4_9PEZI</name>
<sequence length="236" mass="26535">MAGNDLPRAIRSLPTGLSTLKRQVRGQLPLMDLRRKPVPLVPEKVAREQQHHAALDKLTDDLYFINPFSLFCNIASSDLMDKIHTGMAEYHDEPSELWHSHAWASSIRATSGAFAHYQSGMPIFPSDFVTFICGEAPCHCSQGAENQKLHTGRVYGVGRDFRSGQTGHIVIEIELVLLKSDITVQLDPPVLDYEGLLSWNFYYFVSECQIISYIPDVQLDYNFGDDRSGKGKVFAF</sequence>
<dbReference type="EMBL" id="ML975150">
    <property type="protein sequence ID" value="KAF1816369.1"/>
    <property type="molecule type" value="Genomic_DNA"/>
</dbReference>
<evidence type="ECO:0000313" key="1">
    <source>
        <dbReference type="EMBL" id="KAF1816369.1"/>
    </source>
</evidence>
<gene>
    <name evidence="1 3" type="ORF">P152DRAFT_470402</name>
</gene>